<dbReference type="EMBL" id="MU006707">
    <property type="protein sequence ID" value="KAF2630250.1"/>
    <property type="molecule type" value="Genomic_DNA"/>
</dbReference>
<reference evidence="1" key="1">
    <citation type="journal article" date="2020" name="Stud. Mycol.">
        <title>101 Dothideomycetes genomes: a test case for predicting lifestyles and emergence of pathogens.</title>
        <authorList>
            <person name="Haridas S."/>
            <person name="Albert R."/>
            <person name="Binder M."/>
            <person name="Bloem J."/>
            <person name="Labutti K."/>
            <person name="Salamov A."/>
            <person name="Andreopoulos B."/>
            <person name="Baker S."/>
            <person name="Barry K."/>
            <person name="Bills G."/>
            <person name="Bluhm B."/>
            <person name="Cannon C."/>
            <person name="Castanera R."/>
            <person name="Culley D."/>
            <person name="Daum C."/>
            <person name="Ezra D."/>
            <person name="Gonzalez J."/>
            <person name="Henrissat B."/>
            <person name="Kuo A."/>
            <person name="Liang C."/>
            <person name="Lipzen A."/>
            <person name="Lutzoni F."/>
            <person name="Magnuson J."/>
            <person name="Mondo S."/>
            <person name="Nolan M."/>
            <person name="Ohm R."/>
            <person name="Pangilinan J."/>
            <person name="Park H.-J."/>
            <person name="Ramirez L."/>
            <person name="Alfaro M."/>
            <person name="Sun H."/>
            <person name="Tritt A."/>
            <person name="Yoshinaga Y."/>
            <person name="Zwiers L.-H."/>
            <person name="Turgeon B."/>
            <person name="Goodwin S."/>
            <person name="Spatafora J."/>
            <person name="Crous P."/>
            <person name="Grigoriev I."/>
        </authorList>
    </citation>
    <scope>NUCLEOTIDE SEQUENCE</scope>
    <source>
        <strain evidence="1">CBS 525.71</strain>
    </source>
</reference>
<keyword evidence="2" id="KW-1185">Reference proteome</keyword>
<evidence type="ECO:0000313" key="1">
    <source>
        <dbReference type="EMBL" id="KAF2630250.1"/>
    </source>
</evidence>
<dbReference type="Proteomes" id="UP000799754">
    <property type="component" value="Unassembled WGS sequence"/>
</dbReference>
<accession>A0ACB6S9J2</accession>
<gene>
    <name evidence="1" type="ORF">BU25DRAFT_456015</name>
</gene>
<protein>
    <submittedName>
        <fullName evidence="1">Uncharacterized protein</fullName>
    </submittedName>
</protein>
<name>A0ACB6S9J2_9PLEO</name>
<comment type="caution">
    <text evidence="1">The sequence shown here is derived from an EMBL/GenBank/DDBJ whole genome shotgun (WGS) entry which is preliminary data.</text>
</comment>
<proteinExistence type="predicted"/>
<sequence>MESGVSKQMHCLIRSGRINVYKAHAPSTAQEPLLTFVLDPAAKITKHGHRPGLMVRGAVATQFDNDEEIMPFSQNVADSDTLLAMLHRANPKFPVSRDDLETASGSPPATKAHRGEEGLAAPTLSAEKVGSDSEPDQALDTPQRSTEYAQVHPGLSALQLKMQRLNEAASRFNLESPEHQAAIIRQLGDDGFLPTSTQPLNQGEESDWTI</sequence>
<evidence type="ECO:0000313" key="2">
    <source>
        <dbReference type="Proteomes" id="UP000799754"/>
    </source>
</evidence>
<organism evidence="1 2">
    <name type="scientific">Macroventuria anomochaeta</name>
    <dbReference type="NCBI Taxonomy" id="301207"/>
    <lineage>
        <taxon>Eukaryota</taxon>
        <taxon>Fungi</taxon>
        <taxon>Dikarya</taxon>
        <taxon>Ascomycota</taxon>
        <taxon>Pezizomycotina</taxon>
        <taxon>Dothideomycetes</taxon>
        <taxon>Pleosporomycetidae</taxon>
        <taxon>Pleosporales</taxon>
        <taxon>Pleosporineae</taxon>
        <taxon>Didymellaceae</taxon>
        <taxon>Macroventuria</taxon>
    </lineage>
</organism>